<dbReference type="InterPro" id="IPR036514">
    <property type="entry name" value="SGNH_hydro_sf"/>
</dbReference>
<reference evidence="1" key="1">
    <citation type="submission" date="2019-08" db="EMBL/GenBank/DDBJ databases">
        <authorList>
            <person name="Kucharzyk K."/>
            <person name="Murdoch R.W."/>
            <person name="Higgins S."/>
            <person name="Loffler F."/>
        </authorList>
    </citation>
    <scope>NUCLEOTIDE SEQUENCE</scope>
</reference>
<gene>
    <name evidence="1" type="ORF">SDC9_82591</name>
</gene>
<accession>A0A644Z558</accession>
<dbReference type="EMBL" id="VSSQ01007463">
    <property type="protein sequence ID" value="MPM35996.1"/>
    <property type="molecule type" value="Genomic_DNA"/>
</dbReference>
<dbReference type="Gene3D" id="3.40.50.1110">
    <property type="entry name" value="SGNH hydrolase"/>
    <property type="match status" value="1"/>
</dbReference>
<evidence type="ECO:0008006" key="2">
    <source>
        <dbReference type="Google" id="ProtNLM"/>
    </source>
</evidence>
<proteinExistence type="predicted"/>
<sequence>MESMRSMAGWLMKRGIRPVLMTLPPIDSERYFRFLVGDKLSAENILGWLGDVHQIYRFQEMYSLLIEKVAREYQIRVLDLRQKCLARKGFLQELICEDGLHLTEEGQRFIGEELAALAQQAEQEDVALLRRTALHA</sequence>
<name>A0A644Z558_9ZZZZ</name>
<organism evidence="1">
    <name type="scientific">bioreactor metagenome</name>
    <dbReference type="NCBI Taxonomy" id="1076179"/>
    <lineage>
        <taxon>unclassified sequences</taxon>
        <taxon>metagenomes</taxon>
        <taxon>ecological metagenomes</taxon>
    </lineage>
</organism>
<evidence type="ECO:0000313" key="1">
    <source>
        <dbReference type="EMBL" id="MPM35996.1"/>
    </source>
</evidence>
<dbReference type="AlphaFoldDB" id="A0A644Z558"/>
<comment type="caution">
    <text evidence="1">The sequence shown here is derived from an EMBL/GenBank/DDBJ whole genome shotgun (WGS) entry which is preliminary data.</text>
</comment>
<dbReference type="SUPFAM" id="SSF52266">
    <property type="entry name" value="SGNH hydrolase"/>
    <property type="match status" value="1"/>
</dbReference>
<protein>
    <recommendedName>
        <fullName evidence="2">SGNH hydrolase-type esterase domain-containing protein</fullName>
    </recommendedName>
</protein>